<evidence type="ECO:0000256" key="3">
    <source>
        <dbReference type="ARBA" id="ARBA00009881"/>
    </source>
</evidence>
<dbReference type="CDD" id="cd04730">
    <property type="entry name" value="NPD_like"/>
    <property type="match status" value="1"/>
</dbReference>
<evidence type="ECO:0000256" key="2">
    <source>
        <dbReference type="ARBA" id="ARBA00003535"/>
    </source>
</evidence>
<dbReference type="InterPro" id="IPR004136">
    <property type="entry name" value="NMO"/>
</dbReference>
<comment type="caution">
    <text evidence="13">The sequence shown here is derived from an EMBL/GenBank/DDBJ whole genome shotgun (WGS) entry which is preliminary data.</text>
</comment>
<keyword evidence="6" id="KW-0285">Flavoprotein</keyword>
<dbReference type="FunFam" id="3.20.20.70:FF:000154">
    <property type="entry name" value="Probable nitronate monooxygenase"/>
    <property type="match status" value="1"/>
</dbReference>
<evidence type="ECO:0000313" key="14">
    <source>
        <dbReference type="Proteomes" id="UP000218335"/>
    </source>
</evidence>
<dbReference type="PANTHER" id="PTHR42747:SF3">
    <property type="entry name" value="NITRONATE MONOOXYGENASE-RELATED"/>
    <property type="match status" value="1"/>
</dbReference>
<dbReference type="GO" id="GO:0009636">
    <property type="term" value="P:response to toxic substance"/>
    <property type="evidence" value="ECO:0007669"/>
    <property type="project" value="UniProtKB-KW"/>
</dbReference>
<keyword evidence="7" id="KW-0288">FMN</keyword>
<gene>
    <name evidence="13" type="ORF">B5C08_11900</name>
</gene>
<dbReference type="GO" id="GO:0000166">
    <property type="term" value="F:nucleotide binding"/>
    <property type="evidence" value="ECO:0007669"/>
    <property type="project" value="UniProtKB-KW"/>
</dbReference>
<evidence type="ECO:0000256" key="5">
    <source>
        <dbReference type="ARBA" id="ARBA00022575"/>
    </source>
</evidence>
<dbReference type="Pfam" id="PF03060">
    <property type="entry name" value="NMO"/>
    <property type="match status" value="1"/>
</dbReference>
<dbReference type="SUPFAM" id="SSF51412">
    <property type="entry name" value="Inosine monophosphate dehydrogenase (IMPDH)"/>
    <property type="match status" value="1"/>
</dbReference>
<evidence type="ECO:0000256" key="8">
    <source>
        <dbReference type="ARBA" id="ARBA00022741"/>
    </source>
</evidence>
<evidence type="ECO:0000256" key="11">
    <source>
        <dbReference type="ARBA" id="ARBA00031155"/>
    </source>
</evidence>
<evidence type="ECO:0000256" key="10">
    <source>
        <dbReference type="ARBA" id="ARBA00023033"/>
    </source>
</evidence>
<dbReference type="AlphaFoldDB" id="A0A2A4GTS9"/>
<evidence type="ECO:0000256" key="6">
    <source>
        <dbReference type="ARBA" id="ARBA00022630"/>
    </source>
</evidence>
<accession>A0A2A4GTS9</accession>
<dbReference type="Proteomes" id="UP000218335">
    <property type="component" value="Unassembled WGS sequence"/>
</dbReference>
<proteinExistence type="inferred from homology"/>
<comment type="similarity">
    <text evidence="3">Belongs to the nitronate monooxygenase family. NMO class I subfamily.</text>
</comment>
<evidence type="ECO:0000256" key="1">
    <source>
        <dbReference type="ARBA" id="ARBA00001917"/>
    </source>
</evidence>
<evidence type="ECO:0000256" key="9">
    <source>
        <dbReference type="ARBA" id="ARBA00023002"/>
    </source>
</evidence>
<comment type="catalytic activity">
    <reaction evidence="12">
        <text>3 propionate 3-nitronate + 3 O2 + H2O = 3 3-oxopropanoate + 2 nitrate + nitrite + H2O2 + 3 H(+)</text>
        <dbReference type="Rhea" id="RHEA:57332"/>
        <dbReference type="ChEBI" id="CHEBI:15377"/>
        <dbReference type="ChEBI" id="CHEBI:15378"/>
        <dbReference type="ChEBI" id="CHEBI:15379"/>
        <dbReference type="ChEBI" id="CHEBI:16240"/>
        <dbReference type="ChEBI" id="CHEBI:16301"/>
        <dbReference type="ChEBI" id="CHEBI:17632"/>
        <dbReference type="ChEBI" id="CHEBI:33190"/>
        <dbReference type="ChEBI" id="CHEBI:136067"/>
    </reaction>
</comment>
<evidence type="ECO:0000256" key="4">
    <source>
        <dbReference type="ARBA" id="ARBA00013457"/>
    </source>
</evidence>
<dbReference type="RefSeq" id="WP_096594026.1">
    <property type="nucleotide sequence ID" value="NZ_MWUU01000021.1"/>
</dbReference>
<organism evidence="13 14">
    <name type="scientific">Staphylococcus delphini</name>
    <dbReference type="NCBI Taxonomy" id="53344"/>
    <lineage>
        <taxon>Bacteria</taxon>
        <taxon>Bacillati</taxon>
        <taxon>Bacillota</taxon>
        <taxon>Bacilli</taxon>
        <taxon>Bacillales</taxon>
        <taxon>Staphylococcaceae</taxon>
        <taxon>Staphylococcus</taxon>
        <taxon>Staphylococcus intermedius group</taxon>
    </lineage>
</organism>
<protein>
    <recommendedName>
        <fullName evidence="4">Probable nitronate monooxygenase</fullName>
    </recommendedName>
    <alternativeName>
        <fullName evidence="11">Propionate 3-nitronate monooxygenase</fullName>
    </alternativeName>
</protein>
<keyword evidence="8" id="KW-0547">Nucleotide-binding</keyword>
<comment type="function">
    <text evidence="2">Nitronate monooxygenase that uses molecular oxygen to catalyze the oxidative denitrification of alkyl nitronates. Acts on propionate 3-nitronate (P3N), the presumed physiological substrate. Probably functions in the detoxification of P3N, a metabolic poison produced by plants and fungi as a defense mechanism.</text>
</comment>
<dbReference type="PANTHER" id="PTHR42747">
    <property type="entry name" value="NITRONATE MONOOXYGENASE-RELATED"/>
    <property type="match status" value="1"/>
</dbReference>
<keyword evidence="5" id="KW-0216">Detoxification</keyword>
<keyword evidence="9" id="KW-0560">Oxidoreductase</keyword>
<dbReference type="GO" id="GO:0018580">
    <property type="term" value="F:nitronate monooxygenase activity"/>
    <property type="evidence" value="ECO:0007669"/>
    <property type="project" value="InterPro"/>
</dbReference>
<reference evidence="13 14" key="1">
    <citation type="journal article" date="2017" name="PLoS ONE">
        <title>Development of a real-time PCR for detection of Staphylococcus pseudintermedius using a novel automated comparison of whole-genome sequences.</title>
        <authorList>
            <person name="Verstappen K.M."/>
            <person name="Huijbregts L."/>
            <person name="Spaninks M."/>
            <person name="Wagenaar J.A."/>
            <person name="Fluit A.C."/>
            <person name="Duim B."/>
        </authorList>
    </citation>
    <scope>NUCLEOTIDE SEQUENCE [LARGE SCALE GENOMIC DNA]</scope>
    <source>
        <strain evidence="13 14">215070706401-1</strain>
    </source>
</reference>
<name>A0A2A4GTS9_9STAP</name>
<dbReference type="InterPro" id="IPR013785">
    <property type="entry name" value="Aldolase_TIM"/>
</dbReference>
<sequence>MWYKTKVTEQCQIDYPIIQAGMAGSTTPELVATVSELGGLGTIGAGYMTPAALEQEILKVKARTSKPFSVNLFVPESFSYTDVEVSAMNDFLAPYRQALNLEQPTIGEHDPAAFDTMIDIVIEQHVPICSFTFGIPDEKTINRLKAAGTILIGSATTVEEAKAVEAAGLDAVVAQGSEAGGHRATFSDRQETTPLIGTMALIPQVVDHVNIPVIAAGGVMDSRGWLASHALGAQGVQMGTAFLTTHESNAKSVHKQAIFNSIETDAIVTHEISGKPARGLHNALIQHLREEGPAVLPYPIQNDLTKQIRAAAGKAGLTKWMHMWSGQGVRLAQDHDAATFFKQLIQNAQSQAEQFNM</sequence>
<comment type="cofactor">
    <cofactor evidence="1">
        <name>FMN</name>
        <dbReference type="ChEBI" id="CHEBI:58210"/>
    </cofactor>
</comment>
<evidence type="ECO:0000313" key="13">
    <source>
        <dbReference type="EMBL" id="PCF53644.1"/>
    </source>
</evidence>
<dbReference type="EMBL" id="MWUU01000021">
    <property type="protein sequence ID" value="PCF53644.1"/>
    <property type="molecule type" value="Genomic_DNA"/>
</dbReference>
<evidence type="ECO:0000256" key="7">
    <source>
        <dbReference type="ARBA" id="ARBA00022643"/>
    </source>
</evidence>
<evidence type="ECO:0000256" key="12">
    <source>
        <dbReference type="ARBA" id="ARBA00049401"/>
    </source>
</evidence>
<keyword evidence="10 13" id="KW-0503">Monooxygenase</keyword>
<dbReference type="Gene3D" id="3.20.20.70">
    <property type="entry name" value="Aldolase class I"/>
    <property type="match status" value="1"/>
</dbReference>